<reference evidence="1 2" key="1">
    <citation type="journal article" date="2006" name="Science">
        <title>The genome of black cottonwood, Populus trichocarpa (Torr. &amp; Gray).</title>
        <authorList>
            <person name="Tuskan G.A."/>
            <person name="Difazio S."/>
            <person name="Jansson S."/>
            <person name="Bohlmann J."/>
            <person name="Grigoriev I."/>
            <person name="Hellsten U."/>
            <person name="Putnam N."/>
            <person name="Ralph S."/>
            <person name="Rombauts S."/>
            <person name="Salamov A."/>
            <person name="Schein J."/>
            <person name="Sterck L."/>
            <person name="Aerts A."/>
            <person name="Bhalerao R.R."/>
            <person name="Bhalerao R.P."/>
            <person name="Blaudez D."/>
            <person name="Boerjan W."/>
            <person name="Brun A."/>
            <person name="Brunner A."/>
            <person name="Busov V."/>
            <person name="Campbell M."/>
            <person name="Carlson J."/>
            <person name="Chalot M."/>
            <person name="Chapman J."/>
            <person name="Chen G.L."/>
            <person name="Cooper D."/>
            <person name="Coutinho P.M."/>
            <person name="Couturier J."/>
            <person name="Covert S."/>
            <person name="Cronk Q."/>
            <person name="Cunningham R."/>
            <person name="Davis J."/>
            <person name="Degroeve S."/>
            <person name="Dejardin A."/>
            <person name="Depamphilis C."/>
            <person name="Detter J."/>
            <person name="Dirks B."/>
            <person name="Dubchak I."/>
            <person name="Duplessis S."/>
            <person name="Ehlting J."/>
            <person name="Ellis B."/>
            <person name="Gendler K."/>
            <person name="Goodstein D."/>
            <person name="Gribskov M."/>
            <person name="Grimwood J."/>
            <person name="Groover A."/>
            <person name="Gunter L."/>
            <person name="Hamberger B."/>
            <person name="Heinze B."/>
            <person name="Helariutta Y."/>
            <person name="Henrissat B."/>
            <person name="Holligan D."/>
            <person name="Holt R."/>
            <person name="Huang W."/>
            <person name="Islam-Faridi N."/>
            <person name="Jones S."/>
            <person name="Jones-Rhoades M."/>
            <person name="Jorgensen R."/>
            <person name="Joshi C."/>
            <person name="Kangasjarvi J."/>
            <person name="Karlsson J."/>
            <person name="Kelleher C."/>
            <person name="Kirkpatrick R."/>
            <person name="Kirst M."/>
            <person name="Kohler A."/>
            <person name="Kalluri U."/>
            <person name="Larimer F."/>
            <person name="Leebens-Mack J."/>
            <person name="Leple J.C."/>
            <person name="Locascio P."/>
            <person name="Lou Y."/>
            <person name="Lucas S."/>
            <person name="Martin F."/>
            <person name="Montanini B."/>
            <person name="Napoli C."/>
            <person name="Nelson D.R."/>
            <person name="Nelson C."/>
            <person name="Nieminen K."/>
            <person name="Nilsson O."/>
            <person name="Pereda V."/>
            <person name="Peter G."/>
            <person name="Philippe R."/>
            <person name="Pilate G."/>
            <person name="Poliakov A."/>
            <person name="Razumovskaya J."/>
            <person name="Richardson P."/>
            <person name="Rinaldi C."/>
            <person name="Ritland K."/>
            <person name="Rouze P."/>
            <person name="Ryaboy D."/>
            <person name="Schmutz J."/>
            <person name="Schrader J."/>
            <person name="Segerman B."/>
            <person name="Shin H."/>
            <person name="Siddiqui A."/>
            <person name="Sterky F."/>
            <person name="Terry A."/>
            <person name="Tsai C.J."/>
            <person name="Uberbacher E."/>
            <person name="Unneberg P."/>
            <person name="Vahala J."/>
            <person name="Wall K."/>
            <person name="Wessler S."/>
            <person name="Yang G."/>
            <person name="Yin T."/>
            <person name="Douglas C."/>
            <person name="Marra M."/>
            <person name="Sandberg G."/>
            <person name="Van de Peer Y."/>
            <person name="Rokhsar D."/>
        </authorList>
    </citation>
    <scope>NUCLEOTIDE SEQUENCE [LARGE SCALE GENOMIC DNA]</scope>
    <source>
        <strain evidence="2">cv. Nisqually</strain>
    </source>
</reference>
<evidence type="ECO:0000313" key="1">
    <source>
        <dbReference type="EMBL" id="PNT42399.1"/>
    </source>
</evidence>
<sequence>MTIIGKLDRSAMSHSHIPLIDVSQGKHQSSYIHGNPKEYKIMMQNNNYPVRSILGSNRRLCNRLCWCWSWRSRWKKIFRNLHSVDLINSNLLVRVYSI</sequence>
<gene>
    <name evidence="1" type="ORF">POPTR_004G210500</name>
</gene>
<keyword evidence="2" id="KW-1185">Reference proteome</keyword>
<dbReference type="AlphaFoldDB" id="A0A2K2AY02"/>
<organism evidence="1 2">
    <name type="scientific">Populus trichocarpa</name>
    <name type="common">Western balsam poplar</name>
    <name type="synonym">Populus balsamifera subsp. trichocarpa</name>
    <dbReference type="NCBI Taxonomy" id="3694"/>
    <lineage>
        <taxon>Eukaryota</taxon>
        <taxon>Viridiplantae</taxon>
        <taxon>Streptophyta</taxon>
        <taxon>Embryophyta</taxon>
        <taxon>Tracheophyta</taxon>
        <taxon>Spermatophyta</taxon>
        <taxon>Magnoliopsida</taxon>
        <taxon>eudicotyledons</taxon>
        <taxon>Gunneridae</taxon>
        <taxon>Pentapetalae</taxon>
        <taxon>rosids</taxon>
        <taxon>fabids</taxon>
        <taxon>Malpighiales</taxon>
        <taxon>Salicaceae</taxon>
        <taxon>Saliceae</taxon>
        <taxon>Populus</taxon>
    </lineage>
</organism>
<dbReference type="InParanoid" id="A0A2K2AY02"/>
<dbReference type="EMBL" id="CM009293">
    <property type="protein sequence ID" value="PNT42399.1"/>
    <property type="molecule type" value="Genomic_DNA"/>
</dbReference>
<evidence type="ECO:0000313" key="2">
    <source>
        <dbReference type="Proteomes" id="UP000006729"/>
    </source>
</evidence>
<name>A0A2K2AY02_POPTR</name>
<accession>A0A2K2AY02</accession>
<proteinExistence type="predicted"/>
<protein>
    <submittedName>
        <fullName evidence="1">Uncharacterized protein</fullName>
    </submittedName>
</protein>
<dbReference type="Proteomes" id="UP000006729">
    <property type="component" value="Chromosome 4"/>
</dbReference>